<organism evidence="1 2">
    <name type="scientific">Araneus ventricosus</name>
    <name type="common">Orbweaver spider</name>
    <name type="synonym">Epeira ventricosa</name>
    <dbReference type="NCBI Taxonomy" id="182803"/>
    <lineage>
        <taxon>Eukaryota</taxon>
        <taxon>Metazoa</taxon>
        <taxon>Ecdysozoa</taxon>
        <taxon>Arthropoda</taxon>
        <taxon>Chelicerata</taxon>
        <taxon>Arachnida</taxon>
        <taxon>Araneae</taxon>
        <taxon>Araneomorphae</taxon>
        <taxon>Entelegynae</taxon>
        <taxon>Araneoidea</taxon>
        <taxon>Araneidae</taxon>
        <taxon>Araneus</taxon>
    </lineage>
</organism>
<dbReference type="AlphaFoldDB" id="A0A4Y2P9B5"/>
<sequence length="101" mass="11762">MYFVQLRIVAFYTEGERGKTKTLYCGENGDSIRSVYSQSHENQQRQAAVQLHIPHTMIWNVLSFHFHLNTYKCLGGKSISSRCVTSHEEDIRNTIIDLLYH</sequence>
<name>A0A4Y2P9B5_ARAVE</name>
<evidence type="ECO:0000313" key="2">
    <source>
        <dbReference type="Proteomes" id="UP000499080"/>
    </source>
</evidence>
<accession>A0A4Y2P9B5</accession>
<keyword evidence="2" id="KW-1185">Reference proteome</keyword>
<protein>
    <submittedName>
        <fullName evidence="1">Uncharacterized protein</fullName>
    </submittedName>
</protein>
<dbReference type="EMBL" id="BGPR01213745">
    <property type="protein sequence ID" value="GBN47639.1"/>
    <property type="molecule type" value="Genomic_DNA"/>
</dbReference>
<evidence type="ECO:0000313" key="1">
    <source>
        <dbReference type="EMBL" id="GBN47639.1"/>
    </source>
</evidence>
<proteinExistence type="predicted"/>
<dbReference type="Proteomes" id="UP000499080">
    <property type="component" value="Unassembled WGS sequence"/>
</dbReference>
<comment type="caution">
    <text evidence="1">The sequence shown here is derived from an EMBL/GenBank/DDBJ whole genome shotgun (WGS) entry which is preliminary data.</text>
</comment>
<dbReference type="OrthoDB" id="6628920at2759"/>
<reference evidence="1 2" key="1">
    <citation type="journal article" date="2019" name="Sci. Rep.">
        <title>Orb-weaving spider Araneus ventricosus genome elucidates the spidroin gene catalogue.</title>
        <authorList>
            <person name="Kono N."/>
            <person name="Nakamura H."/>
            <person name="Ohtoshi R."/>
            <person name="Moran D.A.P."/>
            <person name="Shinohara A."/>
            <person name="Yoshida Y."/>
            <person name="Fujiwara M."/>
            <person name="Mori M."/>
            <person name="Tomita M."/>
            <person name="Arakawa K."/>
        </authorList>
    </citation>
    <scope>NUCLEOTIDE SEQUENCE [LARGE SCALE GENOMIC DNA]</scope>
</reference>
<gene>
    <name evidence="1" type="ORF">AVEN_151419_1</name>
</gene>